<name>A0A3L6L159_9TRYP</name>
<proteinExistence type="predicted"/>
<dbReference type="InterPro" id="IPR013083">
    <property type="entry name" value="Znf_RING/FYVE/PHD"/>
</dbReference>
<dbReference type="GO" id="GO:0061630">
    <property type="term" value="F:ubiquitin protein ligase activity"/>
    <property type="evidence" value="ECO:0007669"/>
    <property type="project" value="InterPro"/>
</dbReference>
<dbReference type="FunFam" id="3.30.40.10:FF:000460">
    <property type="entry name" value="Anaphase promoting complex subunit 11"/>
    <property type="match status" value="1"/>
</dbReference>
<feature type="domain" description="RING-type" evidence="10">
    <location>
        <begin position="34"/>
        <end position="77"/>
    </location>
</feature>
<comment type="caution">
    <text evidence="11">The sequence shown here is derived from an EMBL/GenBank/DDBJ whole genome shotgun (WGS) entry which is preliminary data.</text>
</comment>
<evidence type="ECO:0000256" key="9">
    <source>
        <dbReference type="PROSITE-ProRule" id="PRU00175"/>
    </source>
</evidence>
<evidence type="ECO:0000256" key="2">
    <source>
        <dbReference type="ARBA" id="ARBA00022618"/>
    </source>
</evidence>
<keyword evidence="6" id="KW-0833">Ubl conjugation pathway</keyword>
<dbReference type="Pfam" id="PF12861">
    <property type="entry name" value="zf-ANAPC11"/>
    <property type="match status" value="1"/>
</dbReference>
<evidence type="ECO:0000259" key="10">
    <source>
        <dbReference type="PROSITE" id="PS50089"/>
    </source>
</evidence>
<evidence type="ECO:0000313" key="12">
    <source>
        <dbReference type="Proteomes" id="UP000266743"/>
    </source>
</evidence>
<keyword evidence="2" id="KW-0132">Cell division</keyword>
<protein>
    <recommendedName>
        <fullName evidence="1">Anaphase-promoting complex subunit 11</fullName>
    </recommendedName>
</protein>
<evidence type="ECO:0000256" key="7">
    <source>
        <dbReference type="ARBA" id="ARBA00022833"/>
    </source>
</evidence>
<dbReference type="SUPFAM" id="SSF57850">
    <property type="entry name" value="RING/U-box"/>
    <property type="match status" value="1"/>
</dbReference>
<dbReference type="EMBL" id="QSBY01000009">
    <property type="protein sequence ID" value="RHW70343.1"/>
    <property type="molecule type" value="Genomic_DNA"/>
</dbReference>
<evidence type="ECO:0000256" key="1">
    <source>
        <dbReference type="ARBA" id="ARBA00013928"/>
    </source>
</evidence>
<keyword evidence="5" id="KW-0498">Mitosis</keyword>
<evidence type="ECO:0000256" key="4">
    <source>
        <dbReference type="ARBA" id="ARBA00022771"/>
    </source>
</evidence>
<dbReference type="InterPro" id="IPR024991">
    <property type="entry name" value="RING-H2_APC11"/>
</dbReference>
<evidence type="ECO:0000256" key="5">
    <source>
        <dbReference type="ARBA" id="ARBA00022776"/>
    </source>
</evidence>
<dbReference type="InterPro" id="IPR001841">
    <property type="entry name" value="Znf_RING"/>
</dbReference>
<evidence type="ECO:0000256" key="6">
    <source>
        <dbReference type="ARBA" id="ARBA00022786"/>
    </source>
</evidence>
<evidence type="ECO:0000313" key="11">
    <source>
        <dbReference type="EMBL" id="RHW70343.1"/>
    </source>
</evidence>
<dbReference type="Proteomes" id="UP000266743">
    <property type="component" value="Chromosome 9"/>
</dbReference>
<dbReference type="GO" id="GO:0051301">
    <property type="term" value="P:cell division"/>
    <property type="evidence" value="ECO:0007669"/>
    <property type="project" value="UniProtKB-KW"/>
</dbReference>
<dbReference type="GO" id="GO:0008270">
    <property type="term" value="F:zinc ion binding"/>
    <property type="evidence" value="ECO:0007669"/>
    <property type="project" value="UniProtKB-KW"/>
</dbReference>
<keyword evidence="3" id="KW-0479">Metal-binding</keyword>
<accession>A0A3L6L159</accession>
<dbReference type="Gene3D" id="3.30.40.10">
    <property type="entry name" value="Zinc/RING finger domain, C3HC4 (zinc finger)"/>
    <property type="match status" value="1"/>
</dbReference>
<dbReference type="GO" id="GO:0005680">
    <property type="term" value="C:anaphase-promoting complex"/>
    <property type="evidence" value="ECO:0007669"/>
    <property type="project" value="InterPro"/>
</dbReference>
<keyword evidence="4 9" id="KW-0863">Zinc-finger</keyword>
<dbReference type="GO" id="GO:0031145">
    <property type="term" value="P:anaphase-promoting complex-dependent catabolic process"/>
    <property type="evidence" value="ECO:0007669"/>
    <property type="project" value="InterPro"/>
</dbReference>
<evidence type="ECO:0000256" key="3">
    <source>
        <dbReference type="ARBA" id="ARBA00022723"/>
    </source>
</evidence>
<dbReference type="PROSITE" id="PS50089">
    <property type="entry name" value="ZF_RING_2"/>
    <property type="match status" value="1"/>
</dbReference>
<dbReference type="AlphaFoldDB" id="A0A3L6L159"/>
<dbReference type="CDD" id="cd16456">
    <property type="entry name" value="RING-H2_APC11"/>
    <property type="match status" value="1"/>
</dbReference>
<keyword evidence="7" id="KW-0862">Zinc</keyword>
<reference evidence="11 12" key="1">
    <citation type="submission" date="2018-09" db="EMBL/GenBank/DDBJ databases">
        <title>whole genome sequence of T. equiperdum IVM-t1 strain.</title>
        <authorList>
            <person name="Suganuma K."/>
        </authorList>
    </citation>
    <scope>NUCLEOTIDE SEQUENCE [LARGE SCALE GENOMIC DNA]</scope>
    <source>
        <strain evidence="11 12">IVM-t1</strain>
    </source>
</reference>
<evidence type="ECO:0000256" key="8">
    <source>
        <dbReference type="ARBA" id="ARBA00023306"/>
    </source>
</evidence>
<dbReference type="PANTHER" id="PTHR11210">
    <property type="entry name" value="RING BOX"/>
    <property type="match status" value="1"/>
</dbReference>
<gene>
    <name evidence="11" type="ORF">DPX39_090057700</name>
</gene>
<sequence length="152" mass="17684">MDIKVKSAHFVVRWVWDCRDDTCGICRQQFEACCPQCRFPGEDCPIVTGKCTHTFHIHCIERWAEREQDNTECPMCRQTWNSKQKEEEGRRRMQTPGSYHHRFVKRKTLPLLGTHTHNTVTPGRPWRVSGRCATNLYISPTLSVCVCVCVCV</sequence>
<dbReference type="InterPro" id="IPR051031">
    <property type="entry name" value="RING-box_E3_Ubiquitin_Ligase"/>
</dbReference>
<organism evidence="11 12">
    <name type="scientific">Trypanosoma brucei equiperdum</name>
    <dbReference type="NCBI Taxonomy" id="630700"/>
    <lineage>
        <taxon>Eukaryota</taxon>
        <taxon>Discoba</taxon>
        <taxon>Euglenozoa</taxon>
        <taxon>Kinetoplastea</taxon>
        <taxon>Metakinetoplastina</taxon>
        <taxon>Trypanosomatida</taxon>
        <taxon>Trypanosomatidae</taxon>
        <taxon>Trypanosoma</taxon>
    </lineage>
</organism>
<dbReference type="GO" id="GO:0097602">
    <property type="term" value="F:cullin family protein binding"/>
    <property type="evidence" value="ECO:0007669"/>
    <property type="project" value="InterPro"/>
</dbReference>
<keyword evidence="8" id="KW-0131">Cell cycle</keyword>